<evidence type="ECO:0000313" key="2">
    <source>
        <dbReference type="Proteomes" id="UP001243375"/>
    </source>
</evidence>
<evidence type="ECO:0000313" key="1">
    <source>
        <dbReference type="EMBL" id="KAJ9112222.1"/>
    </source>
</evidence>
<dbReference type="EMBL" id="JASBWU010000026">
    <property type="protein sequence ID" value="KAJ9112222.1"/>
    <property type="molecule type" value="Genomic_DNA"/>
</dbReference>
<organism evidence="1 2">
    <name type="scientific">Naganishia vaughanmartiniae</name>
    <dbReference type="NCBI Taxonomy" id="1424756"/>
    <lineage>
        <taxon>Eukaryota</taxon>
        <taxon>Fungi</taxon>
        <taxon>Dikarya</taxon>
        <taxon>Basidiomycota</taxon>
        <taxon>Agaricomycotina</taxon>
        <taxon>Tremellomycetes</taxon>
        <taxon>Filobasidiales</taxon>
        <taxon>Filobasidiaceae</taxon>
        <taxon>Naganishia</taxon>
    </lineage>
</organism>
<accession>A0ACC2WKP8</accession>
<gene>
    <name evidence="1" type="ORF">QFC22_006306</name>
</gene>
<name>A0ACC2WKP8_9TREE</name>
<dbReference type="Proteomes" id="UP001243375">
    <property type="component" value="Unassembled WGS sequence"/>
</dbReference>
<protein>
    <submittedName>
        <fullName evidence="1">Uncharacterized protein</fullName>
    </submittedName>
</protein>
<reference evidence="1" key="1">
    <citation type="submission" date="2023-04" db="EMBL/GenBank/DDBJ databases">
        <title>Draft Genome sequencing of Naganishia species isolated from polar environments using Oxford Nanopore Technology.</title>
        <authorList>
            <person name="Leo P."/>
            <person name="Venkateswaran K."/>
        </authorList>
    </citation>
    <scope>NUCLEOTIDE SEQUENCE</scope>
    <source>
        <strain evidence="1">MNA-CCFEE 5425</strain>
    </source>
</reference>
<comment type="caution">
    <text evidence="1">The sequence shown here is derived from an EMBL/GenBank/DDBJ whole genome shotgun (WGS) entry which is preliminary data.</text>
</comment>
<sequence>MVLPGDASGEKGTRGGAANLGKSLLEGLDTLSRGSRKLQLRIDAVEQGVTLTREVIENSLHDVSMLSPDMLGFLVNVCTYRKWQEAIIEAILSMQTYKDPVPLVTRLRQLKALHRDLYTSITRVLKKKGTVHAVTFRAAGEGHREKVSGGDGITRNHIKNKAAEKREFSRASLRVDTRRKGGLQAEKYSKTRVEERIMSEKDKKITPPPKQPEHSPKSSKWSQVISGWFRVQYGIEQHEVQSLFTDISA</sequence>
<keyword evidence="2" id="KW-1185">Reference proteome</keyword>
<proteinExistence type="predicted"/>